<organism evidence="1 2">
    <name type="scientific">Psophocarpus tetragonolobus</name>
    <name type="common">Winged bean</name>
    <name type="synonym">Dolichos tetragonolobus</name>
    <dbReference type="NCBI Taxonomy" id="3891"/>
    <lineage>
        <taxon>Eukaryota</taxon>
        <taxon>Viridiplantae</taxon>
        <taxon>Streptophyta</taxon>
        <taxon>Embryophyta</taxon>
        <taxon>Tracheophyta</taxon>
        <taxon>Spermatophyta</taxon>
        <taxon>Magnoliopsida</taxon>
        <taxon>eudicotyledons</taxon>
        <taxon>Gunneridae</taxon>
        <taxon>Pentapetalae</taxon>
        <taxon>rosids</taxon>
        <taxon>fabids</taxon>
        <taxon>Fabales</taxon>
        <taxon>Fabaceae</taxon>
        <taxon>Papilionoideae</taxon>
        <taxon>50 kb inversion clade</taxon>
        <taxon>NPAAA clade</taxon>
        <taxon>indigoferoid/millettioid clade</taxon>
        <taxon>Phaseoleae</taxon>
        <taxon>Psophocarpus</taxon>
    </lineage>
</organism>
<protein>
    <submittedName>
        <fullName evidence="1">Uncharacterized protein</fullName>
    </submittedName>
</protein>
<sequence>MVVEVTEHDESNSKSLRLTMKGVQISGIPLYLDVQLGIRRGGEACTRSSGVSHRRVRKGNSVHLRCHQVKQHLREVHHAFLQGQESAHDHDANKAQVFAQVLSPPLA</sequence>
<comment type="caution">
    <text evidence="1">The sequence shown here is derived from an EMBL/GenBank/DDBJ whole genome shotgun (WGS) entry which is preliminary data.</text>
</comment>
<dbReference type="EMBL" id="JAYMYS010000004">
    <property type="protein sequence ID" value="KAK7396234.1"/>
    <property type="molecule type" value="Genomic_DNA"/>
</dbReference>
<proteinExistence type="predicted"/>
<evidence type="ECO:0000313" key="2">
    <source>
        <dbReference type="Proteomes" id="UP001386955"/>
    </source>
</evidence>
<evidence type="ECO:0000313" key="1">
    <source>
        <dbReference type="EMBL" id="KAK7396234.1"/>
    </source>
</evidence>
<dbReference type="AlphaFoldDB" id="A0AAN9SGM3"/>
<keyword evidence="2" id="KW-1185">Reference proteome</keyword>
<reference evidence="1 2" key="1">
    <citation type="submission" date="2024-01" db="EMBL/GenBank/DDBJ databases">
        <title>The genomes of 5 underutilized Papilionoideae crops provide insights into root nodulation and disease resistanc.</title>
        <authorList>
            <person name="Jiang F."/>
        </authorList>
    </citation>
    <scope>NUCLEOTIDE SEQUENCE [LARGE SCALE GENOMIC DNA]</scope>
    <source>
        <strain evidence="1">DUOXIRENSHENG_FW03</strain>
        <tissue evidence="1">Leaves</tissue>
    </source>
</reference>
<gene>
    <name evidence="1" type="ORF">VNO78_17094</name>
</gene>
<dbReference type="Proteomes" id="UP001386955">
    <property type="component" value="Unassembled WGS sequence"/>
</dbReference>
<accession>A0AAN9SGM3</accession>
<name>A0AAN9SGM3_PSOTE</name>